<dbReference type="KEGG" id="rpm:RSPPHO_02166"/>
<dbReference type="PANTHER" id="PTHR47396:SF1">
    <property type="entry name" value="ATP-DEPENDENT HELICASE IRC3-RELATED"/>
    <property type="match status" value="1"/>
</dbReference>
<dbReference type="GO" id="GO:0016787">
    <property type="term" value="F:hydrolase activity"/>
    <property type="evidence" value="ECO:0007669"/>
    <property type="project" value="InterPro"/>
</dbReference>
<name>H6SLC7_PARPM</name>
<evidence type="ECO:0000313" key="2">
    <source>
        <dbReference type="EMBL" id="CCG08792.1"/>
    </source>
</evidence>
<dbReference type="STRING" id="1150469.RSPPHO_02166"/>
<dbReference type="InterPro" id="IPR050742">
    <property type="entry name" value="Helicase_Restrict-Modif_Enz"/>
</dbReference>
<accession>H6SLC7</accession>
<dbReference type="GO" id="GO:0003677">
    <property type="term" value="F:DNA binding"/>
    <property type="evidence" value="ECO:0007669"/>
    <property type="project" value="InterPro"/>
</dbReference>
<dbReference type="PATRIC" id="fig|1150469.3.peg.2435"/>
<dbReference type="InterPro" id="IPR027417">
    <property type="entry name" value="P-loop_NTPase"/>
</dbReference>
<sequence length="916" mass="103594">MALHPDFPRSPYEILSPAVRWIPAPEEARTTAYEKLLPPLVARIREEVATWRDDGYPGTSPTSQALLSWWFKTDHLQEQADGTAQPFRYYFAQREAVETIIWLYDVRGVRDKFDLLRFDSSGAISANMFAEDWPRFVVKMATGSGKTKVLSLLMAWSYFHKLYEPGSDLARNFLVVAPNIIVLDRLRTDFDGLRIFFNDPVLPANGHAGQNWQDDFQLAVHIQDEVRIIRPTGNLFLTNIHRVYLGEVPEPSLEDDDLTDYFLSPFGKRPVGKTTDSNTDLGQIIREVEELAVFNDEAHHVHDARLAWFKSIQDIHHRLLQKDRRLALQVDVTATPRHNNGAIFVQTVSDYPLVEAIAQDVVKHPVLPDAASREKLSEAQSPIITEKYADYLRLGIEEWRKAYAEHEKLGKKAVLFVMVDDTKNCDEVGAWLERASPDLEGAVLVIHTKANGEVSEATSAKNKEELDRLREQSNKIDTWESPYKAIVSVLMLKEGWDVRNVTTIVGLRAYSAKSNILPEQTLGRGLRRMYFGSDQRETVSVMGTPAFMAFVESIQSEGVTFEQVPMGDPGTDRPDSLIVEVDSENPDKDLEILDIALPRLSRRFHRAFTDLSGLDPATFGNPKLPVKPFAPAETRDIVFKTMLDGTVDHVVHLTEDDASDFRSAVAFFARQLLSDLKLVGGYDHLYPKVKTFLAEHLFNRPVDLEDPVILRNLSEPDVTKTVFDVFRTAINALTLCETGETRVEGWIRLRDTRPFRTEARGFLMPRRSIFNKIVGEANADRLELDFAAFLDAAPDVQAFGKNYMAVGFKVDYVRADGELSTYTPDFLVRTTNGAVWIVETKGREDLDVPRKMARLRQWCADASAAVMTTAPAEAPSPRFGFVYVDQDSFEKYRPTNFAGLVAAFREYQEEDSHGPA</sequence>
<organism evidence="2 3">
    <name type="scientific">Pararhodospirillum photometricum DSM 122</name>
    <dbReference type="NCBI Taxonomy" id="1150469"/>
    <lineage>
        <taxon>Bacteria</taxon>
        <taxon>Pseudomonadati</taxon>
        <taxon>Pseudomonadota</taxon>
        <taxon>Alphaproteobacteria</taxon>
        <taxon>Rhodospirillales</taxon>
        <taxon>Rhodospirillaceae</taxon>
        <taxon>Pararhodospirillum</taxon>
    </lineage>
</organism>
<dbReference type="GO" id="GO:0005829">
    <property type="term" value="C:cytosol"/>
    <property type="evidence" value="ECO:0007669"/>
    <property type="project" value="TreeGrafter"/>
</dbReference>
<dbReference type="eggNOG" id="COG1061">
    <property type="taxonomic scope" value="Bacteria"/>
</dbReference>
<dbReference type="Gene3D" id="3.40.50.300">
    <property type="entry name" value="P-loop containing nucleotide triphosphate hydrolases"/>
    <property type="match status" value="2"/>
</dbReference>
<dbReference type="PANTHER" id="PTHR47396">
    <property type="entry name" value="TYPE I RESTRICTION ENZYME ECOKI R PROTEIN"/>
    <property type="match status" value="1"/>
</dbReference>
<dbReference type="HOGENOM" id="CLU_008785_0_0_5"/>
<dbReference type="AlphaFoldDB" id="H6SLC7"/>
<proteinExistence type="predicted"/>
<reference evidence="2 3" key="1">
    <citation type="submission" date="2012-02" db="EMBL/GenBank/DDBJ databases">
        <title>Shotgun genome sequence of Phaeospirillum photometricum DSM 122.</title>
        <authorList>
            <person name="Duquesne K."/>
            <person name="Sturgis J."/>
        </authorList>
    </citation>
    <scope>NUCLEOTIDE SEQUENCE [LARGE SCALE GENOMIC DNA]</scope>
    <source>
        <strain evidence="3">DSM122</strain>
    </source>
</reference>
<evidence type="ECO:0000313" key="3">
    <source>
        <dbReference type="Proteomes" id="UP000033220"/>
    </source>
</evidence>
<dbReference type="OrthoDB" id="9803459at2"/>
<dbReference type="RefSeq" id="WP_014415426.1">
    <property type="nucleotide sequence ID" value="NC_017059.1"/>
</dbReference>
<dbReference type="EMBL" id="HE663493">
    <property type="protein sequence ID" value="CCG08792.1"/>
    <property type="molecule type" value="Genomic_DNA"/>
</dbReference>
<evidence type="ECO:0000259" key="1">
    <source>
        <dbReference type="Pfam" id="PF04851"/>
    </source>
</evidence>
<dbReference type="GO" id="GO:0005524">
    <property type="term" value="F:ATP binding"/>
    <property type="evidence" value="ECO:0007669"/>
    <property type="project" value="InterPro"/>
</dbReference>
<dbReference type="Pfam" id="PF04851">
    <property type="entry name" value="ResIII"/>
    <property type="match status" value="1"/>
</dbReference>
<dbReference type="SUPFAM" id="SSF52540">
    <property type="entry name" value="P-loop containing nucleoside triphosphate hydrolases"/>
    <property type="match status" value="1"/>
</dbReference>
<dbReference type="Gene3D" id="3.40.91.30">
    <property type="match status" value="1"/>
</dbReference>
<dbReference type="REBASE" id="46673">
    <property type="entry name" value="Rph122ORF2165P"/>
</dbReference>
<feature type="domain" description="Helicase/UvrB N-terminal" evidence="1">
    <location>
        <begin position="93"/>
        <end position="337"/>
    </location>
</feature>
<dbReference type="InterPro" id="IPR006935">
    <property type="entry name" value="Helicase/UvrB_N"/>
</dbReference>
<keyword evidence="3" id="KW-1185">Reference proteome</keyword>
<dbReference type="Proteomes" id="UP000033220">
    <property type="component" value="Chromosome DSM 122"/>
</dbReference>
<gene>
    <name evidence="2" type="ORF">RSPPHO_02166</name>
</gene>
<protein>
    <submittedName>
        <fullName evidence="2">Type III restriction enzyme, res subunit</fullName>
    </submittedName>
</protein>